<protein>
    <submittedName>
        <fullName evidence="5">Alpha/beta hydrolase</fullName>
    </submittedName>
</protein>
<feature type="domain" description="Alpha/beta hydrolase fold-3" evidence="4">
    <location>
        <begin position="108"/>
        <end position="308"/>
    </location>
</feature>
<dbReference type="Gene3D" id="3.40.50.1820">
    <property type="entry name" value="alpha/beta hydrolase"/>
    <property type="match status" value="1"/>
</dbReference>
<evidence type="ECO:0000256" key="2">
    <source>
        <dbReference type="ARBA" id="ARBA00022801"/>
    </source>
</evidence>
<feature type="active site" evidence="3">
    <location>
        <position position="182"/>
    </location>
</feature>
<evidence type="ECO:0000256" key="3">
    <source>
        <dbReference type="PROSITE-ProRule" id="PRU10038"/>
    </source>
</evidence>
<proteinExistence type="inferred from homology"/>
<reference evidence="5 6" key="1">
    <citation type="journal article" date="2019" name="Int. J. Syst. Evol. Microbiol.">
        <title>The Global Catalogue of Microorganisms (GCM) 10K type strain sequencing project: providing services to taxonomists for standard genome sequencing and annotation.</title>
        <authorList>
            <consortium name="The Broad Institute Genomics Platform"/>
            <consortium name="The Broad Institute Genome Sequencing Center for Infectious Disease"/>
            <person name="Wu L."/>
            <person name="Ma J."/>
        </authorList>
    </citation>
    <scope>NUCLEOTIDE SEQUENCE [LARGE SCALE GENOMIC DNA]</scope>
    <source>
        <strain evidence="5 6">JCM 8201</strain>
    </source>
</reference>
<dbReference type="PANTHER" id="PTHR48081">
    <property type="entry name" value="AB HYDROLASE SUPERFAMILY PROTEIN C4A8.06C"/>
    <property type="match status" value="1"/>
</dbReference>
<dbReference type="InterPro" id="IPR029058">
    <property type="entry name" value="AB_hydrolase_fold"/>
</dbReference>
<keyword evidence="2 5" id="KW-0378">Hydrolase</keyword>
<sequence>MCDPSPRVRLPGMSEAFERAFREALELRPDAPPSRAARVTGLAVRLAGKRMWASVPDTPGGLLRFRRAAALAGRAMRTPPGVLVEQEDFGLFSGEWVRAGRPSEKKVILYLHGGAYFFGGPGLYRGFSWRLSAATRRPVLMVDYRLAPEHAPADALADALLAYDALLARGHRPQDITVAGDSAGGHLAIGLVHALKRRGAPLPAAVVALSPWADLRCQAESHRSNELSDDLLPAAKIAWLGGVFCDGAPEEDPLFDPVRGDYTDFPPLLLISSSTEILRDDARLVAKTAASAGAEVVHHEWIGQVHVFPVFADFVPEAKAALRQVAEFLAARD</sequence>
<accession>A0ABN3U2M9</accession>
<dbReference type="PANTHER" id="PTHR48081:SF30">
    <property type="entry name" value="ACETYL-HYDROLASE LIPR-RELATED"/>
    <property type="match status" value="1"/>
</dbReference>
<dbReference type="InterPro" id="IPR033140">
    <property type="entry name" value="Lipase_GDXG_put_SER_AS"/>
</dbReference>
<dbReference type="Proteomes" id="UP001501842">
    <property type="component" value="Unassembled WGS sequence"/>
</dbReference>
<dbReference type="SUPFAM" id="SSF53474">
    <property type="entry name" value="alpha/beta-Hydrolases"/>
    <property type="match status" value="1"/>
</dbReference>
<comment type="similarity">
    <text evidence="1">Belongs to the 'GDXG' lipolytic enzyme family.</text>
</comment>
<gene>
    <name evidence="5" type="ORF">GCM10010439_19030</name>
</gene>
<name>A0ABN3U2M9_9ACTN</name>
<dbReference type="InterPro" id="IPR050300">
    <property type="entry name" value="GDXG_lipolytic_enzyme"/>
</dbReference>
<evidence type="ECO:0000313" key="5">
    <source>
        <dbReference type="EMBL" id="GAA2723520.1"/>
    </source>
</evidence>
<evidence type="ECO:0000256" key="1">
    <source>
        <dbReference type="ARBA" id="ARBA00010515"/>
    </source>
</evidence>
<keyword evidence="6" id="KW-1185">Reference proteome</keyword>
<dbReference type="Pfam" id="PF07859">
    <property type="entry name" value="Abhydrolase_3"/>
    <property type="match status" value="1"/>
</dbReference>
<comment type="caution">
    <text evidence="5">The sequence shown here is derived from an EMBL/GenBank/DDBJ whole genome shotgun (WGS) entry which is preliminary data.</text>
</comment>
<dbReference type="EMBL" id="BAAATZ010000006">
    <property type="protein sequence ID" value="GAA2723520.1"/>
    <property type="molecule type" value="Genomic_DNA"/>
</dbReference>
<organism evidence="5 6">
    <name type="scientific">Actinocorallia aurantiaca</name>
    <dbReference type="NCBI Taxonomy" id="46204"/>
    <lineage>
        <taxon>Bacteria</taxon>
        <taxon>Bacillati</taxon>
        <taxon>Actinomycetota</taxon>
        <taxon>Actinomycetes</taxon>
        <taxon>Streptosporangiales</taxon>
        <taxon>Thermomonosporaceae</taxon>
        <taxon>Actinocorallia</taxon>
    </lineage>
</organism>
<dbReference type="GO" id="GO:0016787">
    <property type="term" value="F:hydrolase activity"/>
    <property type="evidence" value="ECO:0007669"/>
    <property type="project" value="UniProtKB-KW"/>
</dbReference>
<dbReference type="InterPro" id="IPR013094">
    <property type="entry name" value="AB_hydrolase_3"/>
</dbReference>
<dbReference type="PROSITE" id="PS01174">
    <property type="entry name" value="LIPASE_GDXG_SER"/>
    <property type="match status" value="1"/>
</dbReference>
<evidence type="ECO:0000313" key="6">
    <source>
        <dbReference type="Proteomes" id="UP001501842"/>
    </source>
</evidence>
<evidence type="ECO:0000259" key="4">
    <source>
        <dbReference type="Pfam" id="PF07859"/>
    </source>
</evidence>